<dbReference type="InterPro" id="IPR013783">
    <property type="entry name" value="Ig-like_fold"/>
</dbReference>
<name>A0ABQ6E031_9GAMM</name>
<comment type="caution">
    <text evidence="5">The sequence shown here is derived from an EMBL/GenBank/DDBJ whole genome shotgun (WGS) entry which is preliminary data.</text>
</comment>
<keyword evidence="6" id="KW-1185">Reference proteome</keyword>
<evidence type="ECO:0000313" key="6">
    <source>
        <dbReference type="Proteomes" id="UP001157353"/>
    </source>
</evidence>
<dbReference type="Gene3D" id="2.60.40.10">
    <property type="entry name" value="Immunoglobulins"/>
    <property type="match status" value="1"/>
</dbReference>
<organism evidence="5 6">
    <name type="scientific">Psychromonas marina</name>
    <dbReference type="NCBI Taxonomy" id="88364"/>
    <lineage>
        <taxon>Bacteria</taxon>
        <taxon>Pseudomonadati</taxon>
        <taxon>Pseudomonadota</taxon>
        <taxon>Gammaproteobacteria</taxon>
        <taxon>Alteromonadales</taxon>
        <taxon>Psychromonadaceae</taxon>
        <taxon>Psychromonas</taxon>
    </lineage>
</organism>
<dbReference type="Pfam" id="PF18494">
    <property type="entry name" value="Pullulanase_Ins"/>
    <property type="match status" value="1"/>
</dbReference>
<sequence length="1195" mass="129369">MQNKFSKLALSTMPRICAMAIVTSLALAGCNSSSSETEAAPGQPAGVVKAGDKEAVIYLLNEQATKSNSLQRSAIAQSLHVWNDDTCSALDNSKITGFDQWDVGVAATGQDTTGIYWVLPLTSQEAEDCINFIIRDGEGGQSANMKLEFSVIADRQGFVPADYSTILDNPSDETPVSLNGASAHWVDADTLLWEGAKSADKVEIYHDKTASITFDADTKTISGGSVITLDTGSASEAVKAKFPHLQDYAAFSVASDIDAKDVLKGQLIAVARDGAGEITALTKIQIPGVLDDLYTGSEEESANADKEMLGAVIDGGEVTFSVWAPTAQKVELIISNDASTVQTGYPQAMSDEDGDGVYKLTPESDVMGKYYRYRVTVYHPTTGNLEMFDVTDPYSLSLSENSLYSQVVDMDDASLKPDGWDEYQFDAEAKATDAIIYESHIRDFSNSDTTGSTENNGKYLAFTEADRASMKHLQTLKDAGLTYFHLMPTFDIATVNEDPEKLVDLNDTVAKLCTLNASAALCSSADKSVTLLSLLESYDPESSDAQALMNDMRALDSFNWGYDPYHYTVPEGSYASDAEGTIRIEEFRQMVKALHDMGLKVVMDVVYNHTNASGTNDKSVLDKVVPGYYHRLNTDSGAVEQSTCCDNTATENVMMEKLMVDSLVTWARDYKIDSFRFDLMGHHMKTNMEKALAAVQAVNPSTYFYGEGWNFGEVADGQRGENAIQWNMAGTGIGSFSDRLRDAVRGGGPFDGGEGLRDNKGFANAGPDFLDDAKKSDLNVLTDLVRLGMAANLKDYMLFDSTGALKRGQDVDYNGQKAGYAEQPQETLNYVSKHDNQTLWDNNQYKILAGTSSDDRVRMQNIALSTVLLGQGVPFLHMGSDLLRSKSMQRDSYDSGDWYNRVNFDLQSGDLNNNWNVGLPREDKDGGNYDVIKEVIADSEAQPTAEQINLAASQFQELMTIRTTSPLFNLATTEEVMARVDFQNSGKEQVAGVIVMSIDDGTGLTDLDPNYDAAVVIINATTEEKEMSVANASGFALHEIQLESADDVVQNAAFADGTFTVPALTTAVFVKAQGEAQGMGLPIVEKDATKIPTYGDTAIYLKGLDGEWGAVNLLAFGNSVYSIEMTTTAGAKEFKMADAGWTTLIFGMGNIVVGEGSVALTGDDNINFTAEDGTYIFTLDASADAAKPTVTVTKK</sequence>
<dbReference type="InterPro" id="IPR006047">
    <property type="entry name" value="GH13_cat_dom"/>
</dbReference>
<dbReference type="Gene3D" id="3.20.20.80">
    <property type="entry name" value="Glycosidases"/>
    <property type="match status" value="1"/>
</dbReference>
<dbReference type="InterPro" id="IPR013784">
    <property type="entry name" value="Carb-bd-like_fold"/>
</dbReference>
<dbReference type="InterPro" id="IPR041111">
    <property type="entry name" value="Pullulanase_Ins"/>
</dbReference>
<dbReference type="SMART" id="SM00642">
    <property type="entry name" value="Aamy"/>
    <property type="match status" value="1"/>
</dbReference>
<evidence type="ECO:0000313" key="5">
    <source>
        <dbReference type="EMBL" id="GLS90478.1"/>
    </source>
</evidence>
<dbReference type="SUPFAM" id="SSF51011">
    <property type="entry name" value="Glycosyl hydrolase domain"/>
    <property type="match status" value="1"/>
</dbReference>
<dbReference type="Gene3D" id="2.60.40.1180">
    <property type="entry name" value="Golgi alpha-mannosidase II"/>
    <property type="match status" value="1"/>
</dbReference>
<evidence type="ECO:0000256" key="1">
    <source>
        <dbReference type="ARBA" id="ARBA00008061"/>
    </source>
</evidence>
<accession>A0ABQ6E031</accession>
<dbReference type="Pfam" id="PF02922">
    <property type="entry name" value="CBM_48"/>
    <property type="match status" value="1"/>
</dbReference>
<dbReference type="Gene3D" id="2.60.40.1130">
    <property type="entry name" value="Rab geranylgeranyltransferase alpha-subunit, insert domain"/>
    <property type="match status" value="1"/>
</dbReference>
<feature type="chain" id="PRO_5045041202" evidence="3">
    <location>
        <begin position="29"/>
        <end position="1195"/>
    </location>
</feature>
<protein>
    <submittedName>
        <fullName evidence="5">Pullulanase</fullName>
    </submittedName>
</protein>
<evidence type="ECO:0000256" key="3">
    <source>
        <dbReference type="SAM" id="SignalP"/>
    </source>
</evidence>
<dbReference type="RefSeq" id="WP_284203606.1">
    <property type="nucleotide sequence ID" value="NZ_BSPQ01000004.1"/>
</dbReference>
<dbReference type="SUPFAM" id="SSF51445">
    <property type="entry name" value="(Trans)glycosidases"/>
    <property type="match status" value="1"/>
</dbReference>
<dbReference type="Gene3D" id="2.60.40.1110">
    <property type="match status" value="1"/>
</dbReference>
<dbReference type="InterPro" id="IPR040671">
    <property type="entry name" value="Pullulanase_N2"/>
</dbReference>
<dbReference type="SUPFAM" id="SSF49452">
    <property type="entry name" value="Starch-binding domain-like"/>
    <property type="match status" value="1"/>
</dbReference>
<evidence type="ECO:0000256" key="2">
    <source>
        <dbReference type="ARBA" id="ARBA00023295"/>
    </source>
</evidence>
<feature type="signal peptide" evidence="3">
    <location>
        <begin position="1"/>
        <end position="28"/>
    </location>
</feature>
<dbReference type="CDD" id="cd02860">
    <property type="entry name" value="E_set_Pullulanase"/>
    <property type="match status" value="1"/>
</dbReference>
<keyword evidence="2" id="KW-0326">Glycosidase</keyword>
<dbReference type="InterPro" id="IPR013780">
    <property type="entry name" value="Glyco_hydro_b"/>
</dbReference>
<dbReference type="Pfam" id="PF11852">
    <property type="entry name" value="Pullul_strch_C"/>
    <property type="match status" value="1"/>
</dbReference>
<gene>
    <name evidence="5" type="ORF">GCM10007916_15450</name>
</gene>
<evidence type="ECO:0000259" key="4">
    <source>
        <dbReference type="SMART" id="SM00642"/>
    </source>
</evidence>
<reference evidence="6" key="1">
    <citation type="journal article" date="2019" name="Int. J. Syst. Evol. Microbiol.">
        <title>The Global Catalogue of Microorganisms (GCM) 10K type strain sequencing project: providing services to taxonomists for standard genome sequencing and annotation.</title>
        <authorList>
            <consortium name="The Broad Institute Genomics Platform"/>
            <consortium name="The Broad Institute Genome Sequencing Center for Infectious Disease"/>
            <person name="Wu L."/>
            <person name="Ma J."/>
        </authorList>
    </citation>
    <scope>NUCLEOTIDE SEQUENCE [LARGE SCALE GENOMIC DNA]</scope>
    <source>
        <strain evidence="6">NBRC 103166</strain>
    </source>
</reference>
<comment type="similarity">
    <text evidence="1">Belongs to the glycosyl hydrolase 13 family.</text>
</comment>
<dbReference type="NCBIfam" id="TIGR02103">
    <property type="entry name" value="pullul_strch"/>
    <property type="match status" value="1"/>
</dbReference>
<dbReference type="InterPro" id="IPR017853">
    <property type="entry name" value="GH"/>
</dbReference>
<dbReference type="Pfam" id="PF17967">
    <property type="entry name" value="Pullulanase_N2"/>
    <property type="match status" value="1"/>
</dbReference>
<keyword evidence="3" id="KW-0732">Signal</keyword>
<dbReference type="EMBL" id="BSPQ01000004">
    <property type="protein sequence ID" value="GLS90478.1"/>
    <property type="molecule type" value="Genomic_DNA"/>
</dbReference>
<dbReference type="PROSITE" id="PS51257">
    <property type="entry name" value="PROKAR_LIPOPROTEIN"/>
    <property type="match status" value="1"/>
</dbReference>
<keyword evidence="2" id="KW-0378">Hydrolase</keyword>
<dbReference type="InterPro" id="IPR004193">
    <property type="entry name" value="Glyco_hydro_13_N"/>
</dbReference>
<dbReference type="PANTHER" id="PTHR43002">
    <property type="entry name" value="GLYCOGEN DEBRANCHING ENZYME"/>
    <property type="match status" value="1"/>
</dbReference>
<dbReference type="CDD" id="cd11341">
    <property type="entry name" value="AmyAc_Pullulanase_LD-like"/>
    <property type="match status" value="1"/>
</dbReference>
<dbReference type="InterPro" id="IPR014756">
    <property type="entry name" value="Ig_E-set"/>
</dbReference>
<proteinExistence type="inferred from homology"/>
<dbReference type="SUPFAM" id="SSF81296">
    <property type="entry name" value="E set domains"/>
    <property type="match status" value="2"/>
</dbReference>
<feature type="domain" description="Glycosyl hydrolase family 13 catalytic" evidence="4">
    <location>
        <begin position="555"/>
        <end position="905"/>
    </location>
</feature>
<dbReference type="InterPro" id="IPR024561">
    <property type="entry name" value="Pullul_strch_C"/>
</dbReference>
<dbReference type="InterPro" id="IPR011839">
    <property type="entry name" value="Pullul_strch"/>
</dbReference>
<dbReference type="Proteomes" id="UP001157353">
    <property type="component" value="Unassembled WGS sequence"/>
</dbReference>